<dbReference type="AlphaFoldDB" id="A0A8R7P3H1"/>
<evidence type="ECO:0000256" key="2">
    <source>
        <dbReference type="SAM" id="SignalP"/>
    </source>
</evidence>
<dbReference type="Gramene" id="TuG1812G0100003147.01.T01">
    <property type="protein sequence ID" value="TuG1812G0100003147.01.T01.cds473531"/>
    <property type="gene ID" value="TuG1812G0100003147.01"/>
</dbReference>
<name>A0A8R7P3H1_TRIUA</name>
<feature type="signal peptide" evidence="2">
    <location>
        <begin position="1"/>
        <end position="17"/>
    </location>
</feature>
<dbReference type="Proteomes" id="UP000015106">
    <property type="component" value="Chromosome 1"/>
</dbReference>
<keyword evidence="2" id="KW-0732">Signal</keyword>
<sequence length="251" mass="24722">MPFLSCSILTALSSSPAILDVAGEQSPCITTSSFPTASGAAASASLIFRSPPPAQHDSQSSATAASRPICPTRIILPITAAATSAASSAMAALPSLQRAASTNSISADSAAAVGAAATASASAGTAPARTIDARAGRPRTCTAAAMHRMAAGDAASLRILTRSGNSSDLSAIAVLTSASGTGDVRIASRTTTPVGPAASSVATTRPRSPATSAVMRAFLASSLTPPADKTAAMASTAILTRPRFSVPSRVR</sequence>
<reference evidence="4" key="1">
    <citation type="journal article" date="2013" name="Nature">
        <title>Draft genome of the wheat A-genome progenitor Triticum urartu.</title>
        <authorList>
            <person name="Ling H.Q."/>
            <person name="Zhao S."/>
            <person name="Liu D."/>
            <person name="Wang J."/>
            <person name="Sun H."/>
            <person name="Zhang C."/>
            <person name="Fan H."/>
            <person name="Li D."/>
            <person name="Dong L."/>
            <person name="Tao Y."/>
            <person name="Gao C."/>
            <person name="Wu H."/>
            <person name="Li Y."/>
            <person name="Cui Y."/>
            <person name="Guo X."/>
            <person name="Zheng S."/>
            <person name="Wang B."/>
            <person name="Yu K."/>
            <person name="Liang Q."/>
            <person name="Yang W."/>
            <person name="Lou X."/>
            <person name="Chen J."/>
            <person name="Feng M."/>
            <person name="Jian J."/>
            <person name="Zhang X."/>
            <person name="Luo G."/>
            <person name="Jiang Y."/>
            <person name="Liu J."/>
            <person name="Wang Z."/>
            <person name="Sha Y."/>
            <person name="Zhang B."/>
            <person name="Wu H."/>
            <person name="Tang D."/>
            <person name="Shen Q."/>
            <person name="Xue P."/>
            <person name="Zou S."/>
            <person name="Wang X."/>
            <person name="Liu X."/>
            <person name="Wang F."/>
            <person name="Yang Y."/>
            <person name="An X."/>
            <person name="Dong Z."/>
            <person name="Zhang K."/>
            <person name="Zhang X."/>
            <person name="Luo M.C."/>
            <person name="Dvorak J."/>
            <person name="Tong Y."/>
            <person name="Wang J."/>
            <person name="Yang H."/>
            <person name="Li Z."/>
            <person name="Wang D."/>
            <person name="Zhang A."/>
            <person name="Wang J."/>
        </authorList>
    </citation>
    <scope>NUCLEOTIDE SEQUENCE</scope>
    <source>
        <strain evidence="4">cv. G1812</strain>
    </source>
</reference>
<evidence type="ECO:0000313" key="4">
    <source>
        <dbReference type="Proteomes" id="UP000015106"/>
    </source>
</evidence>
<feature type="chain" id="PRO_5035849869" evidence="2">
    <location>
        <begin position="18"/>
        <end position="251"/>
    </location>
</feature>
<organism evidence="3 4">
    <name type="scientific">Triticum urartu</name>
    <name type="common">Red wild einkorn</name>
    <name type="synonym">Crithodium urartu</name>
    <dbReference type="NCBI Taxonomy" id="4572"/>
    <lineage>
        <taxon>Eukaryota</taxon>
        <taxon>Viridiplantae</taxon>
        <taxon>Streptophyta</taxon>
        <taxon>Embryophyta</taxon>
        <taxon>Tracheophyta</taxon>
        <taxon>Spermatophyta</taxon>
        <taxon>Magnoliopsida</taxon>
        <taxon>Liliopsida</taxon>
        <taxon>Poales</taxon>
        <taxon>Poaceae</taxon>
        <taxon>BOP clade</taxon>
        <taxon>Pooideae</taxon>
        <taxon>Triticodae</taxon>
        <taxon>Triticeae</taxon>
        <taxon>Triticinae</taxon>
        <taxon>Triticum</taxon>
    </lineage>
</organism>
<proteinExistence type="predicted"/>
<reference evidence="3" key="2">
    <citation type="submission" date="2018-03" db="EMBL/GenBank/DDBJ databases">
        <title>The Triticum urartu genome reveals the dynamic nature of wheat genome evolution.</title>
        <authorList>
            <person name="Ling H."/>
            <person name="Ma B."/>
            <person name="Shi X."/>
            <person name="Liu H."/>
            <person name="Dong L."/>
            <person name="Sun H."/>
            <person name="Cao Y."/>
            <person name="Gao Q."/>
            <person name="Zheng S."/>
            <person name="Li Y."/>
            <person name="Yu Y."/>
            <person name="Du H."/>
            <person name="Qi M."/>
            <person name="Li Y."/>
            <person name="Yu H."/>
            <person name="Cui Y."/>
            <person name="Wang N."/>
            <person name="Chen C."/>
            <person name="Wu H."/>
            <person name="Zhao Y."/>
            <person name="Zhang J."/>
            <person name="Li Y."/>
            <person name="Zhou W."/>
            <person name="Zhang B."/>
            <person name="Hu W."/>
            <person name="Eijk M."/>
            <person name="Tang J."/>
            <person name="Witsenboer H."/>
            <person name="Zhao S."/>
            <person name="Li Z."/>
            <person name="Zhang A."/>
            <person name="Wang D."/>
            <person name="Liang C."/>
        </authorList>
    </citation>
    <scope>NUCLEOTIDE SEQUENCE [LARGE SCALE GENOMIC DNA]</scope>
    <source>
        <strain evidence="3">cv. G1812</strain>
    </source>
</reference>
<keyword evidence="4" id="KW-1185">Reference proteome</keyword>
<feature type="region of interest" description="Disordered" evidence="1">
    <location>
        <begin position="186"/>
        <end position="208"/>
    </location>
</feature>
<evidence type="ECO:0000313" key="3">
    <source>
        <dbReference type="EnsemblPlants" id="TuG1812G0100003147.01.T01.cds473531"/>
    </source>
</evidence>
<accession>A0A8R7P3H1</accession>
<protein>
    <submittedName>
        <fullName evidence="3">Uncharacterized protein</fullName>
    </submittedName>
</protein>
<evidence type="ECO:0000256" key="1">
    <source>
        <dbReference type="SAM" id="MobiDB-lite"/>
    </source>
</evidence>
<reference evidence="3" key="3">
    <citation type="submission" date="2022-06" db="UniProtKB">
        <authorList>
            <consortium name="EnsemblPlants"/>
        </authorList>
    </citation>
    <scope>IDENTIFICATION</scope>
</reference>
<dbReference type="EnsemblPlants" id="TuG1812G0100003147.01.T01">
    <property type="protein sequence ID" value="TuG1812G0100003147.01.T01.cds473531"/>
    <property type="gene ID" value="TuG1812G0100003147.01"/>
</dbReference>